<reference evidence="1 2" key="1">
    <citation type="submission" date="2021-11" db="EMBL/GenBank/DDBJ databases">
        <authorList>
            <person name="Islam A."/>
            <person name="Islam S."/>
            <person name="Flora M.S."/>
            <person name="Rahman M."/>
            <person name="Ziaur R.M."/>
            <person name="Epstein J.H."/>
            <person name="Hassan M."/>
            <person name="Klassen M."/>
            <person name="Woodard K."/>
            <person name="Webb A."/>
            <person name="Webby R.J."/>
            <person name="El Zowalaty M.E."/>
        </authorList>
    </citation>
    <scope>NUCLEOTIDE SEQUENCE [LARGE SCALE GENOMIC DNA]</scope>
    <source>
        <strain evidence="1">Pf1</strain>
    </source>
</reference>
<accession>A0ABN8C9P9</accession>
<evidence type="ECO:0000313" key="2">
    <source>
        <dbReference type="Proteomes" id="UP001157938"/>
    </source>
</evidence>
<proteinExistence type="predicted"/>
<dbReference type="EMBL" id="CAKLBC010001216">
    <property type="protein sequence ID" value="CAH0490179.1"/>
    <property type="molecule type" value="Genomic_DNA"/>
</dbReference>
<evidence type="ECO:0000313" key="1">
    <source>
        <dbReference type="EMBL" id="CAH0490179.1"/>
    </source>
</evidence>
<sequence length="356" mass="41002">MSTNNNNTAATTASDSNQTVALLPTEVRCSYPSKLCNNHRAVKDNGDLHKLCDFHRKKANVNQQRMQQKRRLIRQQMMERKKRFMDAAQAPMEYNAITNTMEPKEPICNLSHEEVMMLEAMLFDDEDGEGYVSPGEDLAYAAGYAMNTSATSFMEQLNNSITDIPNDAVSEEMRCQYSSKRCLKERTHKKSGGLHKFCAMHREKANRNQMRLDHRRRVLKQQQREKHQLQQSHWMQQVQTQQQMPWFCSQSSTAMAVGQDVCYGNRMQRSPVRAKPMSPPNMTMSMCLPLQVYQTLETQPQQLEQQPTSNLPLFDQHDLDILEAMLFTSDEEQNDATPIGHCSTPRFHHSPSILNV</sequence>
<gene>
    <name evidence="1" type="ORF">PFR001_LOCUS5538</name>
</gene>
<dbReference type="Proteomes" id="UP001157938">
    <property type="component" value="Unassembled WGS sequence"/>
</dbReference>
<organism evidence="1 2">
    <name type="scientific">Peronospora farinosa</name>
    <dbReference type="NCBI Taxonomy" id="134698"/>
    <lineage>
        <taxon>Eukaryota</taxon>
        <taxon>Sar</taxon>
        <taxon>Stramenopiles</taxon>
        <taxon>Oomycota</taxon>
        <taxon>Peronosporomycetes</taxon>
        <taxon>Peronosporales</taxon>
        <taxon>Peronosporaceae</taxon>
        <taxon>Peronospora</taxon>
    </lineage>
</organism>
<keyword evidence="2" id="KW-1185">Reference proteome</keyword>
<name>A0ABN8C9P9_9STRA</name>
<protein>
    <submittedName>
        <fullName evidence="1">Uncharacterized protein</fullName>
    </submittedName>
</protein>
<comment type="caution">
    <text evidence="1">The sequence shown here is derived from an EMBL/GenBank/DDBJ whole genome shotgun (WGS) entry which is preliminary data.</text>
</comment>